<feature type="transmembrane region" description="Helical" evidence="1">
    <location>
        <begin position="175"/>
        <end position="197"/>
    </location>
</feature>
<feature type="transmembrane region" description="Helical" evidence="1">
    <location>
        <begin position="53"/>
        <end position="76"/>
    </location>
</feature>
<reference evidence="2 3" key="1">
    <citation type="submission" date="2022-06" db="EMBL/GenBank/DDBJ databases">
        <title>Haloarcula sp. a new haloarchaeum isolate from saline soil.</title>
        <authorList>
            <person name="Strakova D."/>
            <person name="Galisteo C."/>
            <person name="Sanchez-Porro C."/>
            <person name="Ventosa A."/>
        </authorList>
    </citation>
    <scope>NUCLEOTIDE SEQUENCE [LARGE SCALE GENOMIC DNA]</scope>
    <source>
        <strain evidence="2 3">S1CR25-12</strain>
    </source>
</reference>
<sequence length="282" mass="30284">MSLVDVTRKDFTAARRSRALWAVATLLGLLTAFIAFGFSGYRMSPTETVQQLFRTMGGVLALLVPIVALVASYMSIAGERESGGVKFLLGLPNSRRDVFLGKLVSRLTIVGAGVSFMFATATAMAVARNGVLPLGALAGIFAVTLVYAAVFVGIAVALSAMVAERSRAIAAAVGSYFMLVLLYVIPGVNVALLIRFVHQRMLGFEPNFDLYNAVLYTSPLIAYRKAMNLAVPSGMERQVLQRPTEEYALPGYLGDEISLLVFAVWLGVPLAIGYLRFDGADL</sequence>
<dbReference type="PANTHER" id="PTHR43471:SF1">
    <property type="entry name" value="ABC TRANSPORTER PERMEASE PROTEIN NOSY-RELATED"/>
    <property type="match status" value="1"/>
</dbReference>
<comment type="caution">
    <text evidence="2">The sequence shown here is derived from an EMBL/GenBank/DDBJ whole genome shotgun (WGS) entry which is preliminary data.</text>
</comment>
<feature type="transmembrane region" description="Helical" evidence="1">
    <location>
        <begin position="257"/>
        <end position="277"/>
    </location>
</feature>
<dbReference type="Proteomes" id="UP001259659">
    <property type="component" value="Unassembled WGS sequence"/>
</dbReference>
<dbReference type="PANTHER" id="PTHR43471">
    <property type="entry name" value="ABC TRANSPORTER PERMEASE"/>
    <property type="match status" value="1"/>
</dbReference>
<dbReference type="Pfam" id="PF12679">
    <property type="entry name" value="ABC2_membrane_2"/>
    <property type="match status" value="1"/>
</dbReference>
<feature type="transmembrane region" description="Helical" evidence="1">
    <location>
        <begin position="20"/>
        <end position="41"/>
    </location>
</feature>
<keyword evidence="1" id="KW-0812">Transmembrane</keyword>
<evidence type="ECO:0000313" key="2">
    <source>
        <dbReference type="EMBL" id="MDS0258110.1"/>
    </source>
</evidence>
<feature type="transmembrane region" description="Helical" evidence="1">
    <location>
        <begin position="103"/>
        <end position="127"/>
    </location>
</feature>
<proteinExistence type="predicted"/>
<organism evidence="2 3">
    <name type="scientific">Haloarcula saliterrae</name>
    <dbReference type="NCBI Taxonomy" id="2950534"/>
    <lineage>
        <taxon>Archaea</taxon>
        <taxon>Methanobacteriati</taxon>
        <taxon>Methanobacteriota</taxon>
        <taxon>Stenosarchaea group</taxon>
        <taxon>Halobacteria</taxon>
        <taxon>Halobacteriales</taxon>
        <taxon>Haloarculaceae</taxon>
        <taxon>Haloarcula</taxon>
    </lineage>
</organism>
<protein>
    <submittedName>
        <fullName evidence="2">ABC transporter permease</fullName>
    </submittedName>
</protein>
<gene>
    <name evidence="2" type="ORF">NDI56_01655</name>
</gene>
<name>A0ABU2F8P5_9EURY</name>
<keyword evidence="1" id="KW-1133">Transmembrane helix</keyword>
<evidence type="ECO:0000256" key="1">
    <source>
        <dbReference type="SAM" id="Phobius"/>
    </source>
</evidence>
<evidence type="ECO:0000313" key="3">
    <source>
        <dbReference type="Proteomes" id="UP001259659"/>
    </source>
</evidence>
<dbReference type="RefSeq" id="WP_310917671.1">
    <property type="nucleotide sequence ID" value="NZ_JAMQON010000001.1"/>
</dbReference>
<accession>A0ABU2F8P5</accession>
<feature type="transmembrane region" description="Helical" evidence="1">
    <location>
        <begin position="139"/>
        <end position="163"/>
    </location>
</feature>
<keyword evidence="3" id="KW-1185">Reference proteome</keyword>
<keyword evidence="1" id="KW-0472">Membrane</keyword>
<dbReference type="EMBL" id="JAMQON010000001">
    <property type="protein sequence ID" value="MDS0258110.1"/>
    <property type="molecule type" value="Genomic_DNA"/>
</dbReference>